<dbReference type="InterPro" id="IPR051347">
    <property type="entry name" value="Circadian_clock_KaiC-rel"/>
</dbReference>
<feature type="region of interest" description="Disordered" evidence="7">
    <location>
        <begin position="1"/>
        <end position="20"/>
    </location>
</feature>
<gene>
    <name evidence="9" type="primary">kaiC</name>
    <name evidence="9" type="ORF">VB739_10850</name>
</gene>
<dbReference type="EC" id="2.7.11.1" evidence="1"/>
<feature type="region of interest" description="Disordered" evidence="7">
    <location>
        <begin position="550"/>
        <end position="570"/>
    </location>
</feature>
<proteinExistence type="predicted"/>
<keyword evidence="10" id="KW-1185">Reference proteome</keyword>
<dbReference type="InterPro" id="IPR014774">
    <property type="entry name" value="KaiC-like_dom"/>
</dbReference>
<dbReference type="RefSeq" id="WP_323357070.1">
    <property type="nucleotide sequence ID" value="NZ_JAYGHY010000035.1"/>
</dbReference>
<feature type="compositionally biased region" description="Basic and acidic residues" evidence="7">
    <location>
        <begin position="561"/>
        <end position="570"/>
    </location>
</feature>
<evidence type="ECO:0000256" key="2">
    <source>
        <dbReference type="ARBA" id="ARBA00022553"/>
    </source>
</evidence>
<dbReference type="PRINTS" id="PR01874">
    <property type="entry name" value="DNAREPAIRADA"/>
</dbReference>
<evidence type="ECO:0000256" key="1">
    <source>
        <dbReference type="ARBA" id="ARBA00012513"/>
    </source>
</evidence>
<evidence type="ECO:0000313" key="9">
    <source>
        <dbReference type="EMBL" id="MEA5443048.1"/>
    </source>
</evidence>
<feature type="domain" description="KaiC" evidence="8">
    <location>
        <begin position="18"/>
        <end position="258"/>
    </location>
</feature>
<dbReference type="InterPro" id="IPR010624">
    <property type="entry name" value="KaiC_dom"/>
</dbReference>
<evidence type="ECO:0000256" key="3">
    <source>
        <dbReference type="ARBA" id="ARBA00022679"/>
    </source>
</evidence>
<dbReference type="PIRSF" id="PIRSF039117">
    <property type="entry name" value="KaiC"/>
    <property type="match status" value="1"/>
</dbReference>
<keyword evidence="5" id="KW-0418">Kinase</keyword>
<accession>A0ABU5SWZ4</accession>
<feature type="domain" description="KaiC" evidence="8">
    <location>
        <begin position="259"/>
        <end position="489"/>
    </location>
</feature>
<keyword evidence="4" id="KW-0677">Repeat</keyword>
<dbReference type="SUPFAM" id="SSF52540">
    <property type="entry name" value="P-loop containing nucleoside triphosphate hydrolases"/>
    <property type="match status" value="2"/>
</dbReference>
<sequence>MQDLASGSDKGPSFPGLAKAPTGIRGFEAISDGGLPRGRPTLVTGASGSGKTMFAMEFLVRGALQFNEPGVLLTFEESAEDIAANVRSLGFDIDALVATKRLAICAMPIDPSEVITAGVFDLEALFVRLEGAVARVGARRVALDTIEVLLTCLGNEAIVRGELSRLFHRLKERGLTTVVTGERGRAGDLTRFGIEEYVSDCVVVLDQRVDNEISTRRLRIVKYRGSVHGTNEFPFLITDRGLTVLPITAVALTYPAANERISCGIERLDHMLGGGIFRGSTVLISGSAGTGKTTVVAHLLDAACRRGERALFLSYEESPDQLIRNMASVGLDLQRWIDAGLLLIWAERSTAHGLEEHLGRLDRMLEDFQPQVAALDAMGSLIQIGSQREVTAALARQIDLMKGRGITAVFTSLTHGEEAASSAVAVSSLTDTWLLLRNVESDGERNRLLFVIKSRGMAHSNQVREFVLTDHGAELLDVAIGPQGVLTGSARLQQQKKVASEAAVLEAEIERRRAALAQQAAASEASIAALQGQLQAERAAFEAFVAEEHRRQSEQAIDQSGLDRQEGGSG</sequence>
<keyword evidence="3 9" id="KW-0808">Transferase</keyword>
<dbReference type="Gene3D" id="3.40.50.300">
    <property type="entry name" value="P-loop containing nucleotide triphosphate hydrolases"/>
    <property type="match status" value="2"/>
</dbReference>
<keyword evidence="2" id="KW-0597">Phosphoprotein</keyword>
<dbReference type="GO" id="GO:0004674">
    <property type="term" value="F:protein serine/threonine kinase activity"/>
    <property type="evidence" value="ECO:0007669"/>
    <property type="project" value="UniProtKB-EC"/>
</dbReference>
<evidence type="ECO:0000256" key="6">
    <source>
        <dbReference type="ARBA" id="ARBA00022801"/>
    </source>
</evidence>
<dbReference type="PANTHER" id="PTHR42926:SF1">
    <property type="entry name" value="CIRCADIAN CLOCK OSCILLATOR PROTEIN KAIC 1"/>
    <property type="match status" value="1"/>
</dbReference>
<evidence type="ECO:0000256" key="7">
    <source>
        <dbReference type="SAM" id="MobiDB-lite"/>
    </source>
</evidence>
<dbReference type="PROSITE" id="PS51146">
    <property type="entry name" value="KAIC"/>
    <property type="match status" value="2"/>
</dbReference>
<dbReference type="NCBIfam" id="NF006799">
    <property type="entry name" value="PRK09302.1"/>
    <property type="match status" value="1"/>
</dbReference>
<protein>
    <recommendedName>
        <fullName evidence="1">non-specific serine/threonine protein kinase</fullName>
        <ecNumber evidence="1">2.7.11.1</ecNumber>
    </recommendedName>
</protein>
<organism evidence="9 10">
    <name type="scientific">Cyanobium gracile UHCC 0281</name>
    <dbReference type="NCBI Taxonomy" id="3110309"/>
    <lineage>
        <taxon>Bacteria</taxon>
        <taxon>Bacillati</taxon>
        <taxon>Cyanobacteriota</taxon>
        <taxon>Cyanophyceae</taxon>
        <taxon>Synechococcales</taxon>
        <taxon>Prochlorococcaceae</taxon>
        <taxon>Cyanobium</taxon>
    </lineage>
</organism>
<dbReference type="InterPro" id="IPR030665">
    <property type="entry name" value="KaiC"/>
</dbReference>
<dbReference type="InterPro" id="IPR027417">
    <property type="entry name" value="P-loop_NTPase"/>
</dbReference>
<dbReference type="Proteomes" id="UP001302329">
    <property type="component" value="Unassembled WGS sequence"/>
</dbReference>
<dbReference type="PANTHER" id="PTHR42926">
    <property type="match status" value="1"/>
</dbReference>
<comment type="caution">
    <text evidence="9">The sequence shown here is derived from an EMBL/GenBank/DDBJ whole genome shotgun (WGS) entry which is preliminary data.</text>
</comment>
<dbReference type="EMBL" id="JAYGHY010000035">
    <property type="protein sequence ID" value="MEA5443048.1"/>
    <property type="molecule type" value="Genomic_DNA"/>
</dbReference>
<evidence type="ECO:0000256" key="4">
    <source>
        <dbReference type="ARBA" id="ARBA00022737"/>
    </source>
</evidence>
<evidence type="ECO:0000259" key="8">
    <source>
        <dbReference type="PROSITE" id="PS51146"/>
    </source>
</evidence>
<name>A0ABU5SWZ4_9CYAN</name>
<evidence type="ECO:0000313" key="10">
    <source>
        <dbReference type="Proteomes" id="UP001302329"/>
    </source>
</evidence>
<evidence type="ECO:0000256" key="5">
    <source>
        <dbReference type="ARBA" id="ARBA00022777"/>
    </source>
</evidence>
<dbReference type="Pfam" id="PF06745">
    <property type="entry name" value="ATPase"/>
    <property type="match status" value="2"/>
</dbReference>
<reference evidence="9 10" key="1">
    <citation type="submission" date="2023-12" db="EMBL/GenBank/DDBJ databases">
        <title>Baltic Sea Cyanobacteria.</title>
        <authorList>
            <person name="Delbaje E."/>
            <person name="Fewer D.P."/>
            <person name="Shishido T.K."/>
        </authorList>
    </citation>
    <scope>NUCLEOTIDE SEQUENCE [LARGE SCALE GENOMIC DNA]</scope>
    <source>
        <strain evidence="9 10">UHCC 0281</strain>
    </source>
</reference>
<keyword evidence="6" id="KW-0378">Hydrolase</keyword>